<dbReference type="RefSeq" id="WP_115402896.1">
    <property type="nucleotide sequence ID" value="NZ_QPKV01000004.1"/>
</dbReference>
<dbReference type="PANTHER" id="PTHR47893:SF1">
    <property type="entry name" value="REGULATORY PROTEIN PCHR"/>
    <property type="match status" value="1"/>
</dbReference>
<gene>
    <name evidence="4" type="ORF">DU508_11150</name>
</gene>
<proteinExistence type="predicted"/>
<dbReference type="InterPro" id="IPR018060">
    <property type="entry name" value="HTH_AraC"/>
</dbReference>
<evidence type="ECO:0000313" key="5">
    <source>
        <dbReference type="Proteomes" id="UP000253961"/>
    </source>
</evidence>
<dbReference type="Proteomes" id="UP000253961">
    <property type="component" value="Unassembled WGS sequence"/>
</dbReference>
<organism evidence="4 5">
    <name type="scientific">Pedobacter chinensis</name>
    <dbReference type="NCBI Taxonomy" id="2282421"/>
    <lineage>
        <taxon>Bacteria</taxon>
        <taxon>Pseudomonadati</taxon>
        <taxon>Bacteroidota</taxon>
        <taxon>Sphingobacteriia</taxon>
        <taxon>Sphingobacteriales</taxon>
        <taxon>Sphingobacteriaceae</taxon>
        <taxon>Pedobacter</taxon>
    </lineage>
</organism>
<dbReference type="PROSITE" id="PS01124">
    <property type="entry name" value="HTH_ARAC_FAMILY_2"/>
    <property type="match status" value="1"/>
</dbReference>
<keyword evidence="5" id="KW-1185">Reference proteome</keyword>
<dbReference type="OrthoDB" id="799767at2"/>
<name>A0A369PY72_9SPHI</name>
<dbReference type="Pfam" id="PF12833">
    <property type="entry name" value="HTH_18"/>
    <property type="match status" value="1"/>
</dbReference>
<dbReference type="EMBL" id="QPKV01000004">
    <property type="protein sequence ID" value="RDC56165.1"/>
    <property type="molecule type" value="Genomic_DNA"/>
</dbReference>
<sequence>MRSNGNIADSTINFMPVHRMSSDSKSLELNIDGALLRKVHIKAEGFYMYSIKVVPEEFYMFVSNSAVTKVDGKNHKILLLPGQYFILSESEETSYRFFINHTEQNDDIFFIRLNREKFKTFTESIALNKQMSMDVNMVNILSSMFDCSYENEIKSAFLQAKIIELLCSIEHQINELNKNIETFEVPAHMIEPIKLAREIMISNLKEPLSLAGLARQAGTNENYLKKYFKLIFGQTVFGFLNDYKMQMAKKMLTKDKMPISQVAADLGYKNSSNFSANFFKYYGFLPKKFKAGKLYLLFILEDLIVAFEELVLAIVC</sequence>
<dbReference type="InterPro" id="IPR009057">
    <property type="entry name" value="Homeodomain-like_sf"/>
</dbReference>
<dbReference type="AlphaFoldDB" id="A0A369PY72"/>
<feature type="domain" description="HTH araC/xylS-type" evidence="3">
    <location>
        <begin position="194"/>
        <end position="292"/>
    </location>
</feature>
<accession>A0A369PY72</accession>
<evidence type="ECO:0000256" key="1">
    <source>
        <dbReference type="ARBA" id="ARBA00023015"/>
    </source>
</evidence>
<dbReference type="SMART" id="SM00342">
    <property type="entry name" value="HTH_ARAC"/>
    <property type="match status" value="1"/>
</dbReference>
<comment type="caution">
    <text evidence="4">The sequence shown here is derived from an EMBL/GenBank/DDBJ whole genome shotgun (WGS) entry which is preliminary data.</text>
</comment>
<dbReference type="InterPro" id="IPR053142">
    <property type="entry name" value="PchR_regulatory_protein"/>
</dbReference>
<protein>
    <submittedName>
        <fullName evidence="4">AraC family transcriptional regulator</fullName>
    </submittedName>
</protein>
<dbReference type="Gene3D" id="1.10.10.60">
    <property type="entry name" value="Homeodomain-like"/>
    <property type="match status" value="1"/>
</dbReference>
<dbReference type="GO" id="GO:0043565">
    <property type="term" value="F:sequence-specific DNA binding"/>
    <property type="evidence" value="ECO:0007669"/>
    <property type="project" value="InterPro"/>
</dbReference>
<reference evidence="4 5" key="1">
    <citation type="submission" date="2018-07" db="EMBL/GenBank/DDBJ databases">
        <title>Pedobacter sp. nov., isolated from soil.</title>
        <authorList>
            <person name="Zhou L.Y."/>
            <person name="Du Z.J."/>
        </authorList>
    </citation>
    <scope>NUCLEOTIDE SEQUENCE [LARGE SCALE GENOMIC DNA]</scope>
    <source>
        <strain evidence="4 5">JDX94</strain>
    </source>
</reference>
<evidence type="ECO:0000256" key="2">
    <source>
        <dbReference type="ARBA" id="ARBA00023163"/>
    </source>
</evidence>
<keyword evidence="2" id="KW-0804">Transcription</keyword>
<evidence type="ECO:0000313" key="4">
    <source>
        <dbReference type="EMBL" id="RDC56165.1"/>
    </source>
</evidence>
<keyword evidence="1" id="KW-0805">Transcription regulation</keyword>
<dbReference type="PANTHER" id="PTHR47893">
    <property type="entry name" value="REGULATORY PROTEIN PCHR"/>
    <property type="match status" value="1"/>
</dbReference>
<dbReference type="SUPFAM" id="SSF46689">
    <property type="entry name" value="Homeodomain-like"/>
    <property type="match status" value="2"/>
</dbReference>
<dbReference type="GO" id="GO:0003700">
    <property type="term" value="F:DNA-binding transcription factor activity"/>
    <property type="evidence" value="ECO:0007669"/>
    <property type="project" value="InterPro"/>
</dbReference>
<evidence type="ECO:0000259" key="3">
    <source>
        <dbReference type="PROSITE" id="PS01124"/>
    </source>
</evidence>